<evidence type="ECO:0000313" key="2">
    <source>
        <dbReference type="Proteomes" id="UP000828521"/>
    </source>
</evidence>
<gene>
    <name evidence="1" type="ORF">KB2_gp054</name>
</gene>
<dbReference type="Proteomes" id="UP000828521">
    <property type="component" value="Segment"/>
</dbReference>
<keyword evidence="2" id="KW-1185">Reference proteome</keyword>
<proteinExistence type="predicted"/>
<evidence type="ECO:0000313" key="1">
    <source>
        <dbReference type="EMBL" id="QNI20531.1"/>
    </source>
</evidence>
<reference evidence="1" key="1">
    <citation type="submission" date="2020-07" db="EMBL/GenBank/DDBJ databases">
        <title>Genome of Klebsiella pneumoniae phage.</title>
        <authorList>
            <person name="Peng Q."/>
        </authorList>
    </citation>
    <scope>NUCLEOTIDE SEQUENCE</scope>
</reference>
<sequence>MYRFSTTGGIRLISKMSTTHTAKQIAEHMGCNVNRVYNLAKRNGVRLTYGASTQRTTHDRDTLERVMRLRESGLMFKQVAEAMGTTTCNAIYLYERAVREL</sequence>
<dbReference type="EMBL" id="MT757392">
    <property type="protein sequence ID" value="QNI20531.1"/>
    <property type="molecule type" value="Genomic_DNA"/>
</dbReference>
<name>A0AAE7J037_9CAUD</name>
<organism evidence="1 2">
    <name type="scientific">Klebsiella phage vB_KleM_KB2</name>
    <dbReference type="NCBI Taxonomy" id="2759197"/>
    <lineage>
        <taxon>Viruses</taxon>
        <taxon>Duplodnaviria</taxon>
        <taxon>Heunggongvirae</taxon>
        <taxon>Uroviricota</taxon>
        <taxon>Caudoviricetes</taxon>
        <taxon>Jameshumphriesvirinae</taxon>
        <taxon>Bimevirus</taxon>
        <taxon>Bimevirus KB2</taxon>
    </lineage>
</organism>
<protein>
    <submittedName>
        <fullName evidence="1">Uncharacterized protein</fullName>
    </submittedName>
</protein>
<accession>A0AAE7J037</accession>